<dbReference type="Proteomes" id="UP001357485">
    <property type="component" value="Unassembled WGS sequence"/>
</dbReference>
<name>A0ABR0LN19_9PEZI</name>
<accession>A0ABR0LN19</accession>
<organism evidence="1 2">
    <name type="scientific">Cryomyces antarcticus</name>
    <dbReference type="NCBI Taxonomy" id="329879"/>
    <lineage>
        <taxon>Eukaryota</taxon>
        <taxon>Fungi</taxon>
        <taxon>Dikarya</taxon>
        <taxon>Ascomycota</taxon>
        <taxon>Pezizomycotina</taxon>
        <taxon>Dothideomycetes</taxon>
        <taxon>Dothideomycetes incertae sedis</taxon>
        <taxon>Cryomyces</taxon>
    </lineage>
</organism>
<evidence type="ECO:0000313" key="1">
    <source>
        <dbReference type="EMBL" id="KAK5200876.1"/>
    </source>
</evidence>
<proteinExistence type="predicted"/>
<dbReference type="EMBL" id="JAVRRA010017036">
    <property type="protein sequence ID" value="KAK5200876.1"/>
    <property type="molecule type" value="Genomic_DNA"/>
</dbReference>
<keyword evidence="2" id="KW-1185">Reference proteome</keyword>
<gene>
    <name evidence="1" type="ORF">LTR16_004587</name>
</gene>
<sequence>GFPNLTAVSSSADNATHDDFDCRTHLELAGGGAIDLDWFSRTTVLSSDDDATHDELDSPTIESGWWLCGGYGLFHEPEDSLELHR</sequence>
<protein>
    <submittedName>
        <fullName evidence="1">Uncharacterized protein</fullName>
    </submittedName>
</protein>
<feature type="non-terminal residue" evidence="1">
    <location>
        <position position="1"/>
    </location>
</feature>
<evidence type="ECO:0000313" key="2">
    <source>
        <dbReference type="Proteomes" id="UP001357485"/>
    </source>
</evidence>
<comment type="caution">
    <text evidence="1">The sequence shown here is derived from an EMBL/GenBank/DDBJ whole genome shotgun (WGS) entry which is preliminary data.</text>
</comment>
<reference evidence="1 2" key="1">
    <citation type="submission" date="2023-08" db="EMBL/GenBank/DDBJ databases">
        <title>Black Yeasts Isolated from many extreme environments.</title>
        <authorList>
            <person name="Coleine C."/>
            <person name="Stajich J.E."/>
            <person name="Selbmann L."/>
        </authorList>
    </citation>
    <scope>NUCLEOTIDE SEQUENCE [LARGE SCALE GENOMIC DNA]</scope>
    <source>
        <strain evidence="1 2">CCFEE 536</strain>
    </source>
</reference>